<organism evidence="2 3">
    <name type="scientific">Aspergillus luchuensis (strain CBS 106.47)</name>
    <dbReference type="NCBI Taxonomy" id="1137211"/>
    <lineage>
        <taxon>Eukaryota</taxon>
        <taxon>Fungi</taxon>
        <taxon>Dikarya</taxon>
        <taxon>Ascomycota</taxon>
        <taxon>Pezizomycotina</taxon>
        <taxon>Eurotiomycetes</taxon>
        <taxon>Eurotiomycetidae</taxon>
        <taxon>Eurotiales</taxon>
        <taxon>Aspergillaceae</taxon>
        <taxon>Aspergillus</taxon>
        <taxon>Aspergillus subgen. Circumdati</taxon>
    </lineage>
</organism>
<name>A0A1M3T0D5_ASPLC</name>
<evidence type="ECO:0000313" key="2">
    <source>
        <dbReference type="EMBL" id="OJZ80191.1"/>
    </source>
</evidence>
<accession>A0A1M3T0D5</accession>
<gene>
    <name evidence="2" type="ORF">ASPFODRAFT_53829</name>
</gene>
<feature type="compositionally biased region" description="Low complexity" evidence="1">
    <location>
        <begin position="88"/>
        <end position="105"/>
    </location>
</feature>
<dbReference type="SUPFAM" id="SSF55455">
    <property type="entry name" value="SRF-like"/>
    <property type="match status" value="1"/>
</dbReference>
<dbReference type="AlphaFoldDB" id="A0A1M3T0D5"/>
<evidence type="ECO:0000256" key="1">
    <source>
        <dbReference type="SAM" id="MobiDB-lite"/>
    </source>
</evidence>
<dbReference type="OrthoDB" id="4241871at2759"/>
<dbReference type="Proteomes" id="UP000184063">
    <property type="component" value="Unassembled WGS sequence"/>
</dbReference>
<reference evidence="3" key="1">
    <citation type="journal article" date="2017" name="Genome Biol.">
        <title>Comparative genomics reveals high biological diversity and specific adaptations in the industrially and medically important fungal genus Aspergillus.</title>
        <authorList>
            <person name="de Vries R.P."/>
            <person name="Riley R."/>
            <person name="Wiebenga A."/>
            <person name="Aguilar-Osorio G."/>
            <person name="Amillis S."/>
            <person name="Uchima C.A."/>
            <person name="Anderluh G."/>
            <person name="Asadollahi M."/>
            <person name="Askin M."/>
            <person name="Barry K."/>
            <person name="Battaglia E."/>
            <person name="Bayram O."/>
            <person name="Benocci T."/>
            <person name="Braus-Stromeyer S.A."/>
            <person name="Caldana C."/>
            <person name="Canovas D."/>
            <person name="Cerqueira G.C."/>
            <person name="Chen F."/>
            <person name="Chen W."/>
            <person name="Choi C."/>
            <person name="Clum A."/>
            <person name="Dos Santos R.A."/>
            <person name="Damasio A.R."/>
            <person name="Diallinas G."/>
            <person name="Emri T."/>
            <person name="Fekete E."/>
            <person name="Flipphi M."/>
            <person name="Freyberg S."/>
            <person name="Gallo A."/>
            <person name="Gournas C."/>
            <person name="Habgood R."/>
            <person name="Hainaut M."/>
            <person name="Harispe M.L."/>
            <person name="Henrissat B."/>
            <person name="Hilden K.S."/>
            <person name="Hope R."/>
            <person name="Hossain A."/>
            <person name="Karabika E."/>
            <person name="Karaffa L."/>
            <person name="Karanyi Z."/>
            <person name="Krasevec N."/>
            <person name="Kuo A."/>
            <person name="Kusch H."/>
            <person name="LaButti K."/>
            <person name="Lagendijk E.L."/>
            <person name="Lapidus A."/>
            <person name="Levasseur A."/>
            <person name="Lindquist E."/>
            <person name="Lipzen A."/>
            <person name="Logrieco A.F."/>
            <person name="MacCabe A."/>
            <person name="Maekelae M.R."/>
            <person name="Malavazi I."/>
            <person name="Melin P."/>
            <person name="Meyer V."/>
            <person name="Mielnichuk N."/>
            <person name="Miskei M."/>
            <person name="Molnar A.P."/>
            <person name="Mule G."/>
            <person name="Ngan C.Y."/>
            <person name="Orejas M."/>
            <person name="Orosz E."/>
            <person name="Ouedraogo J.P."/>
            <person name="Overkamp K.M."/>
            <person name="Park H.-S."/>
            <person name="Perrone G."/>
            <person name="Piumi F."/>
            <person name="Punt P.J."/>
            <person name="Ram A.F."/>
            <person name="Ramon A."/>
            <person name="Rauscher S."/>
            <person name="Record E."/>
            <person name="Riano-Pachon D.M."/>
            <person name="Robert V."/>
            <person name="Roehrig J."/>
            <person name="Ruller R."/>
            <person name="Salamov A."/>
            <person name="Salih N.S."/>
            <person name="Samson R.A."/>
            <person name="Sandor E."/>
            <person name="Sanguinetti M."/>
            <person name="Schuetze T."/>
            <person name="Sepcic K."/>
            <person name="Shelest E."/>
            <person name="Sherlock G."/>
            <person name="Sophianopoulou V."/>
            <person name="Squina F.M."/>
            <person name="Sun H."/>
            <person name="Susca A."/>
            <person name="Todd R.B."/>
            <person name="Tsang A."/>
            <person name="Unkles S.E."/>
            <person name="van de Wiele N."/>
            <person name="van Rossen-Uffink D."/>
            <person name="Oliveira J.V."/>
            <person name="Vesth T.C."/>
            <person name="Visser J."/>
            <person name="Yu J.-H."/>
            <person name="Zhou M."/>
            <person name="Andersen M.R."/>
            <person name="Archer D.B."/>
            <person name="Baker S.E."/>
            <person name="Benoit I."/>
            <person name="Brakhage A.A."/>
            <person name="Braus G.H."/>
            <person name="Fischer R."/>
            <person name="Frisvad J.C."/>
            <person name="Goldman G.H."/>
            <person name="Houbraken J."/>
            <person name="Oakley B."/>
            <person name="Pocsi I."/>
            <person name="Scazzocchio C."/>
            <person name="Seiboth B."/>
            <person name="vanKuyk P.A."/>
            <person name="Wortman J."/>
            <person name="Dyer P.S."/>
            <person name="Grigoriev I.V."/>
        </authorList>
    </citation>
    <scope>NUCLEOTIDE SEQUENCE [LARGE SCALE GENOMIC DNA]</scope>
    <source>
        <strain evidence="3">CBS 106.47</strain>
    </source>
</reference>
<dbReference type="EMBL" id="KV878259">
    <property type="protein sequence ID" value="OJZ80191.1"/>
    <property type="molecule type" value="Genomic_DNA"/>
</dbReference>
<protein>
    <recommendedName>
        <fullName evidence="4">MADS-box domain-containing protein</fullName>
    </recommendedName>
</protein>
<dbReference type="GO" id="GO:0046983">
    <property type="term" value="F:protein dimerization activity"/>
    <property type="evidence" value="ECO:0007669"/>
    <property type="project" value="InterPro"/>
</dbReference>
<evidence type="ECO:0008006" key="4">
    <source>
        <dbReference type="Google" id="ProtNLM"/>
    </source>
</evidence>
<proteinExistence type="predicted"/>
<dbReference type="GO" id="GO:0045944">
    <property type="term" value="P:positive regulation of transcription by RNA polymerase II"/>
    <property type="evidence" value="ECO:0007669"/>
    <property type="project" value="UniProtKB-ARBA"/>
</dbReference>
<evidence type="ECO:0000313" key="3">
    <source>
        <dbReference type="Proteomes" id="UP000184063"/>
    </source>
</evidence>
<dbReference type="VEuPathDB" id="FungiDB:ASPFODRAFT_53829"/>
<sequence>MDAPQVPRFGEGRRRKTVFRKFRQLCDLFNMKAMVVITDSDNRHWIFKTHEDVPGVQLAIDHPRTQTHDDFYLLNSIKSTRVRHEVRPQQPLQVTLQPPTFRRGH</sequence>
<feature type="region of interest" description="Disordered" evidence="1">
    <location>
        <begin position="84"/>
        <end position="105"/>
    </location>
</feature>
<dbReference type="GO" id="GO:0003677">
    <property type="term" value="F:DNA binding"/>
    <property type="evidence" value="ECO:0007669"/>
    <property type="project" value="InterPro"/>
</dbReference>
<dbReference type="InterPro" id="IPR036879">
    <property type="entry name" value="TF_MADSbox_sf"/>
</dbReference>